<dbReference type="Proteomes" id="UP001497623">
    <property type="component" value="Unassembled WGS sequence"/>
</dbReference>
<dbReference type="EMBL" id="CAXKWB010000372">
    <property type="protein sequence ID" value="CAL4060470.1"/>
    <property type="molecule type" value="Genomic_DNA"/>
</dbReference>
<sequence length="124" mass="14014">MKSHRPRTTADFALSAAICIVARAGNFSNILYTTLTLLVAVNHFLGSVRMLPFLSYCCTEQGVQNWSQKKGAYVRTFSTSRTFYFSFSHFLVGIFVDYHWYTCAATKFRPGINKSSKIALTFSN</sequence>
<reference evidence="1 2" key="1">
    <citation type="submission" date="2024-05" db="EMBL/GenBank/DDBJ databases">
        <authorList>
            <person name="Wallberg A."/>
        </authorList>
    </citation>
    <scope>NUCLEOTIDE SEQUENCE [LARGE SCALE GENOMIC DNA]</scope>
</reference>
<evidence type="ECO:0000313" key="2">
    <source>
        <dbReference type="Proteomes" id="UP001497623"/>
    </source>
</evidence>
<dbReference type="AlphaFoldDB" id="A0AAV2PLY1"/>
<evidence type="ECO:0000313" key="1">
    <source>
        <dbReference type="EMBL" id="CAL4060470.1"/>
    </source>
</evidence>
<comment type="caution">
    <text evidence="1">The sequence shown here is derived from an EMBL/GenBank/DDBJ whole genome shotgun (WGS) entry which is preliminary data.</text>
</comment>
<proteinExistence type="predicted"/>
<protein>
    <submittedName>
        <fullName evidence="1">Uncharacterized protein</fullName>
    </submittedName>
</protein>
<accession>A0AAV2PLY1</accession>
<organism evidence="1 2">
    <name type="scientific">Meganyctiphanes norvegica</name>
    <name type="common">Northern krill</name>
    <name type="synonym">Thysanopoda norvegica</name>
    <dbReference type="NCBI Taxonomy" id="48144"/>
    <lineage>
        <taxon>Eukaryota</taxon>
        <taxon>Metazoa</taxon>
        <taxon>Ecdysozoa</taxon>
        <taxon>Arthropoda</taxon>
        <taxon>Crustacea</taxon>
        <taxon>Multicrustacea</taxon>
        <taxon>Malacostraca</taxon>
        <taxon>Eumalacostraca</taxon>
        <taxon>Eucarida</taxon>
        <taxon>Euphausiacea</taxon>
        <taxon>Euphausiidae</taxon>
        <taxon>Meganyctiphanes</taxon>
    </lineage>
</organism>
<keyword evidence="2" id="KW-1185">Reference proteome</keyword>
<gene>
    <name evidence="1" type="ORF">MNOR_LOCUS1398</name>
</gene>
<name>A0AAV2PLY1_MEGNR</name>